<accession>A0A1M6BGQ6</accession>
<sequence length="266" mass="31021">MKNLILIFLLLFSSFTSFGFSDPDTLYVNNYKAVALFFPSPIKQAITGNDHFTFTYNREAPQYLGLLQGIDGEDGNLLVITVDGNVFSYIVKYSDDLKQLTYFIPKKNRVGTEHAIPQKKLSVFEKDSVGRQQEYFERYSEYLLTSSSQHIKTKRRSGIKLKMERLAYSRDQTYLVIEIKNKSGIALELEYLELFRVQGNQKRKSSYQKLSLTPILKYKVPNKVYHSQSFRFVYVFPKFVLGENEKLQLELQEKKGRRKLILNAKL</sequence>
<dbReference type="EMBL" id="FQYY01000002">
    <property type="protein sequence ID" value="SHI47653.1"/>
    <property type="molecule type" value="Genomic_DNA"/>
</dbReference>
<feature type="chain" id="PRO_5012567733" description="Bacteroides conjugative transposon TraN protein" evidence="1">
    <location>
        <begin position="20"/>
        <end position="266"/>
    </location>
</feature>
<dbReference type="STRING" id="579105.SAMN04488096_10226"/>
<evidence type="ECO:0000313" key="2">
    <source>
        <dbReference type="EMBL" id="SHI47653.1"/>
    </source>
</evidence>
<evidence type="ECO:0000313" key="3">
    <source>
        <dbReference type="Proteomes" id="UP000184225"/>
    </source>
</evidence>
<feature type="signal peptide" evidence="1">
    <location>
        <begin position="1"/>
        <end position="19"/>
    </location>
</feature>
<dbReference type="Pfam" id="PF13595">
    <property type="entry name" value="DUF4138"/>
    <property type="match status" value="1"/>
</dbReference>
<protein>
    <recommendedName>
        <fullName evidence="4">Bacteroides conjugative transposon TraN protein</fullName>
    </recommendedName>
</protein>
<evidence type="ECO:0000256" key="1">
    <source>
        <dbReference type="SAM" id="SignalP"/>
    </source>
</evidence>
<proteinExistence type="predicted"/>
<keyword evidence="3" id="KW-1185">Reference proteome</keyword>
<name>A0A1M6BGQ6_9FLAO</name>
<dbReference type="AlphaFoldDB" id="A0A1M6BGQ6"/>
<dbReference type="OrthoDB" id="1451423at2"/>
<dbReference type="RefSeq" id="WP_073148071.1">
    <property type="nucleotide sequence ID" value="NZ_FQYY01000002.1"/>
</dbReference>
<dbReference type="Proteomes" id="UP000184225">
    <property type="component" value="Unassembled WGS sequence"/>
</dbReference>
<reference evidence="2 3" key="1">
    <citation type="submission" date="2016-11" db="EMBL/GenBank/DDBJ databases">
        <authorList>
            <person name="Jaros S."/>
            <person name="Januszkiewicz K."/>
            <person name="Wedrychowicz H."/>
        </authorList>
    </citation>
    <scope>NUCLEOTIDE SEQUENCE [LARGE SCALE GENOMIC DNA]</scope>
    <source>
        <strain evidence="2 3">DSM 21425</strain>
    </source>
</reference>
<gene>
    <name evidence="2" type="ORF">SAMN04488096_10226</name>
</gene>
<organism evidence="2 3">
    <name type="scientific">Mesonia phycicola</name>
    <dbReference type="NCBI Taxonomy" id="579105"/>
    <lineage>
        <taxon>Bacteria</taxon>
        <taxon>Pseudomonadati</taxon>
        <taxon>Bacteroidota</taxon>
        <taxon>Flavobacteriia</taxon>
        <taxon>Flavobacteriales</taxon>
        <taxon>Flavobacteriaceae</taxon>
        <taxon>Mesonia</taxon>
    </lineage>
</organism>
<evidence type="ECO:0008006" key="4">
    <source>
        <dbReference type="Google" id="ProtNLM"/>
    </source>
</evidence>
<dbReference type="InterPro" id="IPR022298">
    <property type="entry name" value="Conjug_transposon_TraN"/>
</dbReference>
<keyword evidence="1" id="KW-0732">Signal</keyword>